<gene>
    <name evidence="1" type="ORF">METZ01_LOCUS405451</name>
</gene>
<proteinExistence type="predicted"/>
<sequence>MVTLDSAVIEYKSMQFVVDEDKGRCYYRSIDGDVFAVPLEIEDGLPNVEKRHRFQVHEPYLKNTVHKVLDTYLFFQNY</sequence>
<evidence type="ECO:0000313" key="1">
    <source>
        <dbReference type="EMBL" id="SVD52597.1"/>
    </source>
</evidence>
<name>A0A382W1E6_9ZZZZ</name>
<organism evidence="1">
    <name type="scientific">marine metagenome</name>
    <dbReference type="NCBI Taxonomy" id="408172"/>
    <lineage>
        <taxon>unclassified sequences</taxon>
        <taxon>metagenomes</taxon>
        <taxon>ecological metagenomes</taxon>
    </lineage>
</organism>
<dbReference type="EMBL" id="UINC01156275">
    <property type="protein sequence ID" value="SVD52597.1"/>
    <property type="molecule type" value="Genomic_DNA"/>
</dbReference>
<dbReference type="AlphaFoldDB" id="A0A382W1E6"/>
<accession>A0A382W1E6</accession>
<protein>
    <submittedName>
        <fullName evidence="1">Uncharacterized protein</fullName>
    </submittedName>
</protein>
<reference evidence="1" key="1">
    <citation type="submission" date="2018-05" db="EMBL/GenBank/DDBJ databases">
        <authorList>
            <person name="Lanie J.A."/>
            <person name="Ng W.-L."/>
            <person name="Kazmierczak K.M."/>
            <person name="Andrzejewski T.M."/>
            <person name="Davidsen T.M."/>
            <person name="Wayne K.J."/>
            <person name="Tettelin H."/>
            <person name="Glass J.I."/>
            <person name="Rusch D."/>
            <person name="Podicherti R."/>
            <person name="Tsui H.-C.T."/>
            <person name="Winkler M.E."/>
        </authorList>
    </citation>
    <scope>NUCLEOTIDE SEQUENCE</scope>
</reference>